<dbReference type="AlphaFoldDB" id="A0A6L3T0P7"/>
<feature type="signal peptide" evidence="1">
    <location>
        <begin position="1"/>
        <end position="21"/>
    </location>
</feature>
<comment type="caution">
    <text evidence="2">The sequence shown here is derived from an EMBL/GenBank/DDBJ whole genome shotgun (WGS) entry which is preliminary data.</text>
</comment>
<dbReference type="OrthoDB" id="935695at2"/>
<organism evidence="2 3">
    <name type="scientific">Methylobacterium soli</name>
    <dbReference type="NCBI Taxonomy" id="553447"/>
    <lineage>
        <taxon>Bacteria</taxon>
        <taxon>Pseudomonadati</taxon>
        <taxon>Pseudomonadota</taxon>
        <taxon>Alphaproteobacteria</taxon>
        <taxon>Hyphomicrobiales</taxon>
        <taxon>Methylobacteriaceae</taxon>
        <taxon>Methylobacterium</taxon>
    </lineage>
</organism>
<evidence type="ECO:0000313" key="3">
    <source>
        <dbReference type="Proteomes" id="UP000474159"/>
    </source>
</evidence>
<keyword evidence="3" id="KW-1185">Reference proteome</keyword>
<keyword evidence="1" id="KW-0732">Signal</keyword>
<dbReference type="Proteomes" id="UP000474159">
    <property type="component" value="Unassembled WGS sequence"/>
</dbReference>
<feature type="chain" id="PRO_5026735278" description="Metallopeptidase DUF4344" evidence="1">
    <location>
        <begin position="22"/>
        <end position="281"/>
    </location>
</feature>
<dbReference type="InterPro" id="IPR025644">
    <property type="entry name" value="DUF4344"/>
</dbReference>
<protein>
    <recommendedName>
        <fullName evidence="4">Metallopeptidase DUF4344</fullName>
    </recommendedName>
</protein>
<dbReference type="Pfam" id="PF14247">
    <property type="entry name" value="DUF4344"/>
    <property type="match status" value="1"/>
</dbReference>
<dbReference type="RefSeq" id="WP_151000964.1">
    <property type="nucleotide sequence ID" value="NZ_BPQY01000543.1"/>
</dbReference>
<evidence type="ECO:0000313" key="2">
    <source>
        <dbReference type="EMBL" id="KAB1078344.1"/>
    </source>
</evidence>
<proteinExistence type="predicted"/>
<name>A0A6L3T0P7_9HYPH</name>
<reference evidence="2 3" key="1">
    <citation type="submission" date="2019-09" db="EMBL/GenBank/DDBJ databases">
        <title>YIM 48816 draft genome.</title>
        <authorList>
            <person name="Jiang L."/>
        </authorList>
    </citation>
    <scope>NUCLEOTIDE SEQUENCE [LARGE SCALE GENOMIC DNA]</scope>
    <source>
        <strain evidence="2 3">YIM 48816</strain>
    </source>
</reference>
<gene>
    <name evidence="2" type="ORF">F6X53_14720</name>
</gene>
<evidence type="ECO:0000256" key="1">
    <source>
        <dbReference type="SAM" id="SignalP"/>
    </source>
</evidence>
<sequence>MSVWRAGAFVFATLLPLKAAAAGQGGGVAPDRIQIVYEVPTTEAYRALHDTLRQERVLERVGAIVGLARLPARLTYRLKECAGETNAWYAPESRSITLCYELVDSLHKAAPKTRSPAGVTRREALVGPVSQILMHESGHALFHLLDVPILGREEDAADQVAAFALLQLGQQEARTIVNGSAYYFATNGKDEPVDQAAFADSHGLSWQRFYNLACLAYGSDKKAFGYIVARGYLPKERAQGCGEEYGQVAFAFETLIGPHLRVKPGRGDRLRHAFRSAARGR</sequence>
<evidence type="ECO:0008006" key="4">
    <source>
        <dbReference type="Google" id="ProtNLM"/>
    </source>
</evidence>
<accession>A0A6L3T0P7</accession>
<dbReference type="EMBL" id="VZZK01000014">
    <property type="protein sequence ID" value="KAB1078344.1"/>
    <property type="molecule type" value="Genomic_DNA"/>
</dbReference>